<sequence>MGDFLKFVNCQPVTELKADAHAHALDIWQGYVGHDHSALWHTYSYMYYCCRKSTLVQFRRGKMVTFWSFENPRYVNGLNMDRTKFLNLIDTIRNRQGYKPLNRTKAALPTARWSVNGPIVRYDVRKPDETVNTNLFMMERALVELSSRKNVPDCDFFLNVKDYPVLARNRTRPHTQAYGPDVPLPAPWDDPSKPMCPVMSMCTGLEYADIAIPTYECLAHAFSVSDNPTLWPMGPDVRLVKTPPLKNLPKWSDRMPIAVFRGSSTGAGTTVQNNQRLKAVSFSMEHPELLDAGITKWNLRPRKRTGDPEYSTIAPGQWPPHKNYPPLADSLTPEQQANYKYILCLWGHAPAFRLIRDLSLGSVVLLADVPPGQKRLELWFYNLLVPWVHYVPVKGDLSDLVTVIQWCRDNNQKCSAIATAGTILAREKLGMDGQMNRLLKAVESVRIRSNPLGYEIPQSPVDVAYFMMTRHLASLGKRLTKFKPTGPPPRLPRCHGTMKGLQMAYEAGWPVPNVAVRKHGGWYEDVSVAFLGLIFFNSLMYRIPHFKYVYGFKTPTAPPEIRSFLSAESPGVGVETFLGEKSLGEWIDDGGWKEERQLALMLCQVTFALQEAQAAGGAVLGDLSVETVYAVPYPLEEYVYHDGRGGSFGLKLYPADRWAVVETGPRARARVKTLELDGRPGWLITAGRSETDNRAETAYHDVCCLLTSLLQRLVYVGHNATKDLAVKLILAANADFREAERQANDVNSGPYAPEEGRSPLTIAGPEEFRAGLVREFKLTEIGAVWADPSKPISDTYRIWERGLPRFGPYLWLTGNREAAVRAVVKDALESAPPQPSTALGLKQARQEYERRIGSDLINDIRWRPAHLHLTRYLKRPFSQFERSPGFTWSVGSVKTVSVPAWAESKHARTSTTKLPERFNPASWGNAVEAIGQDSMRDKQMSKLVARTDPVDLHAYWARVAELTFDRAQWTETAFPVAKLIDAGE</sequence>
<dbReference type="Pfam" id="PF05686">
    <property type="entry name" value="Glyco_transf_90"/>
    <property type="match status" value="1"/>
</dbReference>
<reference evidence="3 4" key="1">
    <citation type="journal article" date="2005" name="J. Virol.">
        <title>Complete genome sequence of the grouper iridovirus and comparison of genomic organization with those of other iridoviruses.</title>
        <authorList>
            <person name="Tsai C.T."/>
            <person name="Ting J.W."/>
            <person name="Wu M.H."/>
            <person name="Wu M.F."/>
            <person name="Guo I.C."/>
            <person name="Chang C.Y."/>
        </authorList>
    </citation>
    <scope>NUCLEOTIDE SEQUENCE [LARGE SCALE GENOMIC DNA]</scope>
</reference>
<dbReference type="InterPro" id="IPR006598">
    <property type="entry name" value="CAP10"/>
</dbReference>
<evidence type="ECO:0000313" key="3">
    <source>
        <dbReference type="EMBL" id="AAV91071.1"/>
    </source>
</evidence>
<evidence type="ECO:0000259" key="2">
    <source>
        <dbReference type="SMART" id="SM00672"/>
    </source>
</evidence>
<dbReference type="SMART" id="SM00672">
    <property type="entry name" value="CAP10"/>
    <property type="match status" value="1"/>
</dbReference>
<dbReference type="Proteomes" id="UP000102282">
    <property type="component" value="Genome"/>
</dbReference>
<dbReference type="PANTHER" id="PTHR12203">
    <property type="entry name" value="KDEL LYS-ASP-GLU-LEU CONTAINING - RELATED"/>
    <property type="match status" value="1"/>
</dbReference>
<proteinExistence type="predicted"/>
<keyword evidence="3" id="KW-0808">Transferase</keyword>
<gene>
    <name evidence="3" type="ORF">GIV44</name>
</gene>
<keyword evidence="3" id="KW-0418">Kinase</keyword>
<accession>Q5GAH2</accession>
<feature type="region of interest" description="Disordered" evidence="1">
    <location>
        <begin position="741"/>
        <end position="760"/>
    </location>
</feature>
<dbReference type="GO" id="GO:0016301">
    <property type="term" value="F:kinase activity"/>
    <property type="evidence" value="ECO:0007669"/>
    <property type="project" value="UniProtKB-KW"/>
</dbReference>
<evidence type="ECO:0000313" key="4">
    <source>
        <dbReference type="Proteomes" id="UP000102282"/>
    </source>
</evidence>
<dbReference type="InterPro" id="IPR051091">
    <property type="entry name" value="O-Glucosyltr/Glycosyltrsf_90"/>
</dbReference>
<dbReference type="PANTHER" id="PTHR12203:SF119">
    <property type="entry name" value="GLYCOSYL TRANSFERASE CAP10 DOMAIN-CONTAINING PROTEIN"/>
    <property type="match status" value="1"/>
</dbReference>
<evidence type="ECO:0000256" key="1">
    <source>
        <dbReference type="SAM" id="MobiDB-lite"/>
    </source>
</evidence>
<name>Q5GAH2_9VIRU</name>
<protein>
    <submittedName>
        <fullName evidence="3">Putative tyrosine protein kinase</fullName>
    </submittedName>
</protein>
<dbReference type="EMBL" id="AY666015">
    <property type="protein sequence ID" value="AAV91071.1"/>
    <property type="molecule type" value="Genomic_DNA"/>
</dbReference>
<feature type="domain" description="Glycosyl transferase CAP10" evidence="2">
    <location>
        <begin position="150"/>
        <end position="445"/>
    </location>
</feature>
<organism evidence="3 4">
    <name type="scientific">Grouper iridovirus</name>
    <dbReference type="NCBI Taxonomy" id="127569"/>
    <lineage>
        <taxon>Viruses</taxon>
        <taxon>Varidnaviria</taxon>
        <taxon>Bamfordvirae</taxon>
        <taxon>Nucleocytoviricota</taxon>
        <taxon>Megaviricetes</taxon>
        <taxon>Pimascovirales</taxon>
        <taxon>Pimascovirales incertae sedis</taxon>
        <taxon>Iridoviridae</taxon>
        <taxon>Alphairidovirinae</taxon>
        <taxon>Ranavirus</taxon>
        <taxon>Ranavirus epinephelus1</taxon>
        <taxon>Singapore grouper iridovirus</taxon>
    </lineage>
</organism>